<dbReference type="PROSITE" id="PS00463">
    <property type="entry name" value="ZN2_CY6_FUNGAL_1"/>
    <property type="match status" value="1"/>
</dbReference>
<evidence type="ECO:0000256" key="3">
    <source>
        <dbReference type="SAM" id="Coils"/>
    </source>
</evidence>
<dbReference type="GO" id="GO:0005634">
    <property type="term" value="C:nucleus"/>
    <property type="evidence" value="ECO:0007669"/>
    <property type="project" value="UniProtKB-SubCell"/>
</dbReference>
<dbReference type="Gene3D" id="4.10.240.10">
    <property type="entry name" value="Zn(2)-C6 fungal-type DNA-binding domain"/>
    <property type="match status" value="1"/>
</dbReference>
<evidence type="ECO:0000256" key="4">
    <source>
        <dbReference type="SAM" id="MobiDB-lite"/>
    </source>
</evidence>
<name>A0A8H3FFZ6_9LECA</name>
<dbReference type="SUPFAM" id="SSF57701">
    <property type="entry name" value="Zn2/Cys6 DNA-binding domain"/>
    <property type="match status" value="1"/>
</dbReference>
<dbReference type="InterPro" id="IPR050613">
    <property type="entry name" value="Sec_Metabolite_Reg"/>
</dbReference>
<dbReference type="GO" id="GO:0000981">
    <property type="term" value="F:DNA-binding transcription factor activity, RNA polymerase II-specific"/>
    <property type="evidence" value="ECO:0007669"/>
    <property type="project" value="InterPro"/>
</dbReference>
<dbReference type="InterPro" id="IPR001138">
    <property type="entry name" value="Zn2Cys6_DnaBD"/>
</dbReference>
<dbReference type="OrthoDB" id="5431381at2759"/>
<reference evidence="6" key="1">
    <citation type="submission" date="2021-03" db="EMBL/GenBank/DDBJ databases">
        <authorList>
            <person name="Tagirdzhanova G."/>
        </authorList>
    </citation>
    <scope>NUCLEOTIDE SEQUENCE</scope>
</reference>
<dbReference type="InterPro" id="IPR036864">
    <property type="entry name" value="Zn2-C6_fun-type_DNA-bd_sf"/>
</dbReference>
<keyword evidence="2" id="KW-0539">Nucleus</keyword>
<evidence type="ECO:0000256" key="2">
    <source>
        <dbReference type="ARBA" id="ARBA00023242"/>
    </source>
</evidence>
<comment type="subcellular location">
    <subcellularLocation>
        <location evidence="1">Nucleus</location>
    </subcellularLocation>
</comment>
<dbReference type="PANTHER" id="PTHR31001">
    <property type="entry name" value="UNCHARACTERIZED TRANSCRIPTIONAL REGULATORY PROTEIN"/>
    <property type="match status" value="1"/>
</dbReference>
<proteinExistence type="predicted"/>
<dbReference type="SMART" id="SM00066">
    <property type="entry name" value="GAL4"/>
    <property type="match status" value="1"/>
</dbReference>
<accession>A0A8H3FFZ6</accession>
<evidence type="ECO:0000259" key="5">
    <source>
        <dbReference type="PROSITE" id="PS50048"/>
    </source>
</evidence>
<evidence type="ECO:0000313" key="7">
    <source>
        <dbReference type="Proteomes" id="UP000664169"/>
    </source>
</evidence>
<keyword evidence="7" id="KW-1185">Reference proteome</keyword>
<dbReference type="EMBL" id="CAJPDQ010000015">
    <property type="protein sequence ID" value="CAF9920196.1"/>
    <property type="molecule type" value="Genomic_DNA"/>
</dbReference>
<feature type="region of interest" description="Disordered" evidence="4">
    <location>
        <begin position="553"/>
        <end position="572"/>
    </location>
</feature>
<dbReference type="Proteomes" id="UP000664169">
    <property type="component" value="Unassembled WGS sequence"/>
</dbReference>
<comment type="caution">
    <text evidence="6">The sequence shown here is derived from an EMBL/GenBank/DDBJ whole genome shotgun (WGS) entry which is preliminary data.</text>
</comment>
<gene>
    <name evidence="6" type="ORF">GOMPHAMPRED_002006</name>
</gene>
<dbReference type="PROSITE" id="PS50048">
    <property type="entry name" value="ZN2_CY6_FUNGAL_2"/>
    <property type="match status" value="1"/>
</dbReference>
<dbReference type="Pfam" id="PF00172">
    <property type="entry name" value="Zn_clus"/>
    <property type="match status" value="1"/>
</dbReference>
<protein>
    <recommendedName>
        <fullName evidence="5">Zn(2)-C6 fungal-type domain-containing protein</fullName>
    </recommendedName>
</protein>
<sequence length="627" mass="69988">MAKPKPNPSRDKTRRAQLSCYTCRQRKVKCDRVKPCSSCVQYQDPDGCRYDIADDKRQPMLMADAYKQLRRENSELKAKEEDIQTVIMKCKAENAVLKARLAACQIKSSQLSDRPILSNPQPWLEGHPIPYTSINVHPDFSKDMCEAGRTSSTFSKSSNLIDGFVQNSVLPNSSLPQNASQLRLEGCRESKALSRALETANVIVSNVQKAREPDDLFLQHAARSLVMVLNDLPDEFPFTLPMQAKNKEAAAHKTVSNQAILVSQTLHSNIVRLLSCLGSRSTTTGQYSHGQLIRLTESFRHQLITSCFVILALLQYLSAQPEELFYNPDLCNQSRAALITISQLDPSVEDDLFQTTLKEIVSTLSKHDIPKLFVPPEDGCIGRVQGNNLHEMIQRAKMHKSSIGSDTAESMDLINATKSVGHARQTSLRHDTQENRPIPWFVKGEVLPLDQASSTKRFRLPEDPMCHTSTTTYPDLTYMYNQRGTQEHSFQRTDSGPAIIDYALRDNNVSQANQTGIFPVETTIEGFGDSRQPHIAQYSHGSGEYLSWKTSTDRRGTTSAQGDDNVGMNVPSQLLNPMVYSTDNVQFTMDDPYTPSVNTSDSSLQTPIQSHSVSPVPIQKQLNCFGS</sequence>
<keyword evidence="3" id="KW-0175">Coiled coil</keyword>
<evidence type="ECO:0000313" key="6">
    <source>
        <dbReference type="EMBL" id="CAF9920196.1"/>
    </source>
</evidence>
<organism evidence="6 7">
    <name type="scientific">Gomphillus americanus</name>
    <dbReference type="NCBI Taxonomy" id="1940652"/>
    <lineage>
        <taxon>Eukaryota</taxon>
        <taxon>Fungi</taxon>
        <taxon>Dikarya</taxon>
        <taxon>Ascomycota</taxon>
        <taxon>Pezizomycotina</taxon>
        <taxon>Lecanoromycetes</taxon>
        <taxon>OSLEUM clade</taxon>
        <taxon>Ostropomycetidae</taxon>
        <taxon>Ostropales</taxon>
        <taxon>Graphidaceae</taxon>
        <taxon>Gomphilloideae</taxon>
        <taxon>Gomphillus</taxon>
    </lineage>
</organism>
<dbReference type="AlphaFoldDB" id="A0A8H3FFZ6"/>
<dbReference type="GO" id="GO:0008270">
    <property type="term" value="F:zinc ion binding"/>
    <property type="evidence" value="ECO:0007669"/>
    <property type="project" value="InterPro"/>
</dbReference>
<evidence type="ECO:0000256" key="1">
    <source>
        <dbReference type="ARBA" id="ARBA00004123"/>
    </source>
</evidence>
<feature type="domain" description="Zn(2)-C6 fungal-type" evidence="5">
    <location>
        <begin position="19"/>
        <end position="50"/>
    </location>
</feature>
<feature type="coiled-coil region" evidence="3">
    <location>
        <begin position="62"/>
        <end position="89"/>
    </location>
</feature>
<dbReference type="CDD" id="cd00067">
    <property type="entry name" value="GAL4"/>
    <property type="match status" value="1"/>
</dbReference>